<protein>
    <submittedName>
        <fullName evidence="2">Uncharacterized protein</fullName>
    </submittedName>
</protein>
<evidence type="ECO:0000313" key="3">
    <source>
        <dbReference type="Proteomes" id="UP000030759"/>
    </source>
</evidence>
<evidence type="ECO:0000313" key="2">
    <source>
        <dbReference type="EMBL" id="ERE89705.1"/>
    </source>
</evidence>
<dbReference type="AlphaFoldDB" id="A0A061IK47"/>
<dbReference type="EMBL" id="KE664590">
    <property type="protein sequence ID" value="ERE89705.1"/>
    <property type="molecule type" value="Genomic_DNA"/>
</dbReference>
<gene>
    <name evidence="2" type="ORF">H671_1g2165</name>
</gene>
<name>A0A061IK47_CRIGR</name>
<dbReference type="Proteomes" id="UP000030759">
    <property type="component" value="Unassembled WGS sequence"/>
</dbReference>
<proteinExistence type="predicted"/>
<sequence>MSHSVALDGIEVTVMPKCTSQGSLQQQNRLNEYYKEMSDDGECTVFSSGVEMLMKDRHQLFKLYQKDVDSSSTHEVTAAVVTYTRPIGHQVSQNSMSTRNGVPLNESSHDAPQTASGGLIFKLFECLVTTTRLQESREKNFPEKGLGNGYRIFLQDICFLAL</sequence>
<organism evidence="2 3">
    <name type="scientific">Cricetulus griseus</name>
    <name type="common">Chinese hamster</name>
    <name type="synonym">Cricetulus barabensis griseus</name>
    <dbReference type="NCBI Taxonomy" id="10029"/>
    <lineage>
        <taxon>Eukaryota</taxon>
        <taxon>Metazoa</taxon>
        <taxon>Chordata</taxon>
        <taxon>Craniata</taxon>
        <taxon>Vertebrata</taxon>
        <taxon>Euteleostomi</taxon>
        <taxon>Mammalia</taxon>
        <taxon>Eutheria</taxon>
        <taxon>Euarchontoglires</taxon>
        <taxon>Glires</taxon>
        <taxon>Rodentia</taxon>
        <taxon>Myomorpha</taxon>
        <taxon>Muroidea</taxon>
        <taxon>Cricetidae</taxon>
        <taxon>Cricetinae</taxon>
        <taxon>Cricetulus</taxon>
    </lineage>
</organism>
<reference evidence="3" key="1">
    <citation type="journal article" date="2013" name="Nat. Biotechnol.">
        <title>Chinese hamster genome sequenced from sorted chromosomes.</title>
        <authorList>
            <person name="Brinkrolf K."/>
            <person name="Rupp O."/>
            <person name="Laux H."/>
            <person name="Kollin F."/>
            <person name="Ernst W."/>
            <person name="Linke B."/>
            <person name="Kofler R."/>
            <person name="Romand S."/>
            <person name="Hesse F."/>
            <person name="Budach W.E."/>
            <person name="Galosy S."/>
            <person name="Muller D."/>
            <person name="Noll T."/>
            <person name="Wienberg J."/>
            <person name="Jostock T."/>
            <person name="Leonard M."/>
            <person name="Grillari J."/>
            <person name="Tauch A."/>
            <person name="Goesmann A."/>
            <person name="Helk B."/>
            <person name="Mott J.E."/>
            <person name="Puhler A."/>
            <person name="Borth N."/>
        </authorList>
    </citation>
    <scope>NUCLEOTIDE SEQUENCE [LARGE SCALE GENOMIC DNA]</scope>
    <source>
        <strain evidence="3">17A/GY</strain>
    </source>
</reference>
<feature type="region of interest" description="Disordered" evidence="1">
    <location>
        <begin position="92"/>
        <end position="113"/>
    </location>
</feature>
<accession>A0A061IK47</accession>
<evidence type="ECO:0000256" key="1">
    <source>
        <dbReference type="SAM" id="MobiDB-lite"/>
    </source>
</evidence>